<dbReference type="Pfam" id="PF00512">
    <property type="entry name" value="HisKA"/>
    <property type="match status" value="1"/>
</dbReference>
<keyword evidence="3" id="KW-0597">Phosphoprotein</keyword>
<dbReference type="PROSITE" id="PS50109">
    <property type="entry name" value="HIS_KIN"/>
    <property type="match status" value="1"/>
</dbReference>
<evidence type="ECO:0000256" key="3">
    <source>
        <dbReference type="ARBA" id="ARBA00022553"/>
    </source>
</evidence>
<dbReference type="InterPro" id="IPR050736">
    <property type="entry name" value="Sensor_HK_Regulatory"/>
</dbReference>
<dbReference type="SMART" id="SM00387">
    <property type="entry name" value="HATPase_c"/>
    <property type="match status" value="1"/>
</dbReference>
<evidence type="ECO:0000256" key="1">
    <source>
        <dbReference type="ARBA" id="ARBA00000085"/>
    </source>
</evidence>
<dbReference type="InterPro" id="IPR003594">
    <property type="entry name" value="HATPase_dom"/>
</dbReference>
<keyword evidence="4" id="KW-0808">Transferase</keyword>
<dbReference type="CDD" id="cd16922">
    <property type="entry name" value="HATPase_EvgS-ArcB-TorS-like"/>
    <property type="match status" value="1"/>
</dbReference>
<dbReference type="Pfam" id="PF02518">
    <property type="entry name" value="HATPase_c"/>
    <property type="match status" value="1"/>
</dbReference>
<evidence type="ECO:0000256" key="6">
    <source>
        <dbReference type="ARBA" id="ARBA00023012"/>
    </source>
</evidence>
<evidence type="ECO:0000259" key="7">
    <source>
        <dbReference type="PROSITE" id="PS50109"/>
    </source>
</evidence>
<evidence type="ECO:0000256" key="4">
    <source>
        <dbReference type="ARBA" id="ARBA00022679"/>
    </source>
</evidence>
<dbReference type="GO" id="GO:0000155">
    <property type="term" value="F:phosphorelay sensor kinase activity"/>
    <property type="evidence" value="ECO:0007669"/>
    <property type="project" value="InterPro"/>
</dbReference>
<dbReference type="Gene3D" id="3.30.565.10">
    <property type="entry name" value="Histidine kinase-like ATPase, C-terminal domain"/>
    <property type="match status" value="1"/>
</dbReference>
<gene>
    <name evidence="8" type="ORF">AVDCRST_MAG40-2433</name>
</gene>
<dbReference type="CDD" id="cd00082">
    <property type="entry name" value="HisKA"/>
    <property type="match status" value="1"/>
</dbReference>
<protein>
    <recommendedName>
        <fullName evidence="2">histidine kinase</fullName>
        <ecNumber evidence="2">2.7.13.3</ecNumber>
    </recommendedName>
</protein>
<dbReference type="PANTHER" id="PTHR43711">
    <property type="entry name" value="TWO-COMPONENT HISTIDINE KINASE"/>
    <property type="match status" value="1"/>
</dbReference>
<sequence length="319" mass="34169">QECPLGRVLAAAEPVLGLADQWIRKDGAFVHVVTTCAPIVREGRVAGAVLSLHDDTARRAAEGERERLLQLEQRARAAAESAYQEAASANRAKSDFLAVMSHELRTPLNAIGGYAELLDMGIRGPVTQEQRADLARIQAAQRHLIGLVTDVLNFVRVEGGHVHYTLADVPAHEAVGALEILVGPQFHTKGVSYAPAPCDPALRVRADRDRLQQVLVNLLTNALKFTEPGGRVEVVCEARPGPGTVAFRVRDTGLGIPPEKVGAIFEPFVQVNQRLTRPQEGVGLGLAISRDLARGMGGDLTVESTLGTGSTFTLTLPRA</sequence>
<feature type="domain" description="Histidine kinase" evidence="7">
    <location>
        <begin position="99"/>
        <end position="319"/>
    </location>
</feature>
<reference evidence="8" key="1">
    <citation type="submission" date="2020-02" db="EMBL/GenBank/DDBJ databases">
        <authorList>
            <person name="Meier V. D."/>
        </authorList>
    </citation>
    <scope>NUCLEOTIDE SEQUENCE</scope>
    <source>
        <strain evidence="8">AVDCRST_MAG40</strain>
    </source>
</reference>
<dbReference type="EMBL" id="CADCTX010000698">
    <property type="protein sequence ID" value="CAA9341808.1"/>
    <property type="molecule type" value="Genomic_DNA"/>
</dbReference>
<dbReference type="SMART" id="SM00388">
    <property type="entry name" value="HisKA"/>
    <property type="match status" value="1"/>
</dbReference>
<dbReference type="InterPro" id="IPR036097">
    <property type="entry name" value="HisK_dim/P_sf"/>
</dbReference>
<dbReference type="PANTHER" id="PTHR43711:SF26">
    <property type="entry name" value="SENSOR HISTIDINE KINASE RCSC"/>
    <property type="match status" value="1"/>
</dbReference>
<dbReference type="InterPro" id="IPR036890">
    <property type="entry name" value="HATPase_C_sf"/>
</dbReference>
<name>A0A6J4LUN6_9BACT</name>
<dbReference type="InterPro" id="IPR003661">
    <property type="entry name" value="HisK_dim/P_dom"/>
</dbReference>
<dbReference type="AlphaFoldDB" id="A0A6J4LUN6"/>
<keyword evidence="6" id="KW-0902">Two-component regulatory system</keyword>
<dbReference type="PRINTS" id="PR00344">
    <property type="entry name" value="BCTRLSENSOR"/>
</dbReference>
<feature type="non-terminal residue" evidence="8">
    <location>
        <position position="1"/>
    </location>
</feature>
<evidence type="ECO:0000256" key="2">
    <source>
        <dbReference type="ARBA" id="ARBA00012438"/>
    </source>
</evidence>
<dbReference type="InterPro" id="IPR004358">
    <property type="entry name" value="Sig_transdc_His_kin-like_C"/>
</dbReference>
<proteinExistence type="predicted"/>
<dbReference type="SUPFAM" id="SSF55874">
    <property type="entry name" value="ATPase domain of HSP90 chaperone/DNA topoisomerase II/histidine kinase"/>
    <property type="match status" value="1"/>
</dbReference>
<comment type="catalytic activity">
    <reaction evidence="1">
        <text>ATP + protein L-histidine = ADP + protein N-phospho-L-histidine.</text>
        <dbReference type="EC" id="2.7.13.3"/>
    </reaction>
</comment>
<dbReference type="InterPro" id="IPR005467">
    <property type="entry name" value="His_kinase_dom"/>
</dbReference>
<accession>A0A6J4LUN6</accession>
<dbReference type="Gene3D" id="3.30.450.20">
    <property type="entry name" value="PAS domain"/>
    <property type="match status" value="1"/>
</dbReference>
<dbReference type="FunFam" id="3.30.565.10:FF:000006">
    <property type="entry name" value="Sensor histidine kinase WalK"/>
    <property type="match status" value="1"/>
</dbReference>
<evidence type="ECO:0000313" key="8">
    <source>
        <dbReference type="EMBL" id="CAA9341808.1"/>
    </source>
</evidence>
<evidence type="ECO:0000256" key="5">
    <source>
        <dbReference type="ARBA" id="ARBA00022777"/>
    </source>
</evidence>
<dbReference type="Gene3D" id="1.10.287.130">
    <property type="match status" value="1"/>
</dbReference>
<dbReference type="EC" id="2.7.13.3" evidence="2"/>
<keyword evidence="5" id="KW-0418">Kinase</keyword>
<organism evidence="8">
    <name type="scientific">uncultured Gemmatimonadaceae bacterium</name>
    <dbReference type="NCBI Taxonomy" id="246130"/>
    <lineage>
        <taxon>Bacteria</taxon>
        <taxon>Pseudomonadati</taxon>
        <taxon>Gemmatimonadota</taxon>
        <taxon>Gemmatimonadia</taxon>
        <taxon>Gemmatimonadales</taxon>
        <taxon>Gemmatimonadaceae</taxon>
        <taxon>environmental samples</taxon>
    </lineage>
</organism>
<dbReference type="SUPFAM" id="SSF47384">
    <property type="entry name" value="Homodimeric domain of signal transducing histidine kinase"/>
    <property type="match status" value="1"/>
</dbReference>